<dbReference type="Proteomes" id="UP001189429">
    <property type="component" value="Unassembled WGS sequence"/>
</dbReference>
<evidence type="ECO:0000313" key="2">
    <source>
        <dbReference type="Proteomes" id="UP001189429"/>
    </source>
</evidence>
<reference evidence="1" key="1">
    <citation type="submission" date="2023-10" db="EMBL/GenBank/DDBJ databases">
        <authorList>
            <person name="Chen Y."/>
            <person name="Shah S."/>
            <person name="Dougan E. K."/>
            <person name="Thang M."/>
            <person name="Chan C."/>
        </authorList>
    </citation>
    <scope>NUCLEOTIDE SEQUENCE [LARGE SCALE GENOMIC DNA]</scope>
</reference>
<dbReference type="SUPFAM" id="SSF82199">
    <property type="entry name" value="SET domain"/>
    <property type="match status" value="1"/>
</dbReference>
<sequence>MMHELPFQVDRFRRILSVNGHSYDGGKKIALFEHISIAQHACDSNAQYSSIAGLGVSRLFALQDLSAGDSVKICYLPRCGPLRVWPRWARQNELNTQFHFCFMCDLCNSQESHNPSRRSMEFSQALQALDDAWGDKEAFLSMAEELIRTTAFTTSSRRTI</sequence>
<dbReference type="InterPro" id="IPR053185">
    <property type="entry name" value="SET_domain_protein"/>
</dbReference>
<organism evidence="1 2">
    <name type="scientific">Prorocentrum cordatum</name>
    <dbReference type="NCBI Taxonomy" id="2364126"/>
    <lineage>
        <taxon>Eukaryota</taxon>
        <taxon>Sar</taxon>
        <taxon>Alveolata</taxon>
        <taxon>Dinophyceae</taxon>
        <taxon>Prorocentrales</taxon>
        <taxon>Prorocentraceae</taxon>
        <taxon>Prorocentrum</taxon>
    </lineage>
</organism>
<evidence type="ECO:0008006" key="3">
    <source>
        <dbReference type="Google" id="ProtNLM"/>
    </source>
</evidence>
<protein>
    <recommendedName>
        <fullName evidence="3">SET domain-containing protein</fullName>
    </recommendedName>
</protein>
<dbReference type="Gene3D" id="2.170.270.10">
    <property type="entry name" value="SET domain"/>
    <property type="match status" value="1"/>
</dbReference>
<dbReference type="InterPro" id="IPR046341">
    <property type="entry name" value="SET_dom_sf"/>
</dbReference>
<dbReference type="EMBL" id="CAUYUJ010018294">
    <property type="protein sequence ID" value="CAK0882431.1"/>
    <property type="molecule type" value="Genomic_DNA"/>
</dbReference>
<keyword evidence="2" id="KW-1185">Reference proteome</keyword>
<proteinExistence type="predicted"/>
<evidence type="ECO:0000313" key="1">
    <source>
        <dbReference type="EMBL" id="CAK0882431.1"/>
    </source>
</evidence>
<dbReference type="PANTHER" id="PTHR47332">
    <property type="entry name" value="SET DOMAIN-CONTAINING PROTEIN 5"/>
    <property type="match status" value="1"/>
</dbReference>
<name>A0ABN9W8C2_9DINO</name>
<accession>A0ABN9W8C2</accession>
<comment type="caution">
    <text evidence="1">The sequence shown here is derived from an EMBL/GenBank/DDBJ whole genome shotgun (WGS) entry which is preliminary data.</text>
</comment>
<dbReference type="PANTHER" id="PTHR47332:SF4">
    <property type="entry name" value="SET DOMAIN-CONTAINING PROTEIN 5"/>
    <property type="match status" value="1"/>
</dbReference>
<gene>
    <name evidence="1" type="ORF">PCOR1329_LOCUS64951</name>
</gene>